<dbReference type="Pfam" id="PF05421">
    <property type="entry name" value="DUF751"/>
    <property type="match status" value="1"/>
</dbReference>
<dbReference type="GeneID" id="33359148"/>
<keyword evidence="6" id="KW-0150">Chloroplast</keyword>
<evidence type="ECO:0000256" key="2">
    <source>
        <dbReference type="ARBA" id="ARBA00010985"/>
    </source>
</evidence>
<reference evidence="6" key="1">
    <citation type="journal article" date="2017" name="J. Phycol.">
        <title>Analysis of chloroplast genomes and a supermatrix inform reclassification of the Rhodomelaceae (Rhodophyta).</title>
        <authorList>
            <person name="Diaz-Tapia P."/>
            <person name="Maggs C.A."/>
            <person name="West J.A."/>
            <person name="Verbruggen H."/>
        </authorList>
    </citation>
    <scope>NUCLEOTIDE SEQUENCE</scope>
    <source>
        <strain evidence="6">PD949</strain>
    </source>
</reference>
<gene>
    <name evidence="6" type="primary">ycf33</name>
</gene>
<keyword evidence="5" id="KW-1133">Transmembrane helix</keyword>
<proteinExistence type="inferred from homology"/>
<sequence>MSNFWKNLYKSPRFLTSVFIGFFLTTFQPIFKLLKNKLNKVLFLIIMVIIIGTCYTIIRKMNGIK</sequence>
<dbReference type="InterPro" id="IPR008470">
    <property type="entry name" value="Uncharacterised_Ycf33"/>
</dbReference>
<evidence type="ECO:0000256" key="5">
    <source>
        <dbReference type="SAM" id="Phobius"/>
    </source>
</evidence>
<evidence type="ECO:0000313" key="6">
    <source>
        <dbReference type="EMBL" id="ARW66069.1"/>
    </source>
</evidence>
<dbReference type="GO" id="GO:0009536">
    <property type="term" value="C:plastid"/>
    <property type="evidence" value="ECO:0007669"/>
    <property type="project" value="UniProtKB-SubCell"/>
</dbReference>
<name>A0A1Z1MJK2_9FLOR</name>
<accession>A0A1Z1MJK2</accession>
<evidence type="ECO:0000256" key="3">
    <source>
        <dbReference type="ARBA" id="ARBA00021584"/>
    </source>
</evidence>
<keyword evidence="4 6" id="KW-0934">Plastid</keyword>
<protein>
    <recommendedName>
        <fullName evidence="3">Uncharacterized protein ycf33</fullName>
    </recommendedName>
</protein>
<feature type="transmembrane region" description="Helical" evidence="5">
    <location>
        <begin position="14"/>
        <end position="34"/>
    </location>
</feature>
<comment type="similarity">
    <text evidence="2">Belongs to the ycf33 family.</text>
</comment>
<dbReference type="RefSeq" id="YP_009396883.1">
    <property type="nucleotide sequence ID" value="NC_035284.1"/>
</dbReference>
<keyword evidence="5" id="KW-0812">Transmembrane</keyword>
<geneLocation type="chloroplast" evidence="6"/>
<keyword evidence="5" id="KW-0472">Membrane</keyword>
<feature type="transmembrane region" description="Helical" evidence="5">
    <location>
        <begin position="41"/>
        <end position="58"/>
    </location>
</feature>
<dbReference type="AlphaFoldDB" id="A0A1Z1MJK2"/>
<organism evidence="6">
    <name type="scientific">Ophidocladus simpliciusculus</name>
    <dbReference type="NCBI Taxonomy" id="1261574"/>
    <lineage>
        <taxon>Eukaryota</taxon>
        <taxon>Rhodophyta</taxon>
        <taxon>Florideophyceae</taxon>
        <taxon>Rhodymeniophycidae</taxon>
        <taxon>Ceramiales</taxon>
        <taxon>Rhodomelaceae</taxon>
        <taxon>Herposiphonieae</taxon>
        <taxon>Ophidocladus</taxon>
    </lineage>
</organism>
<comment type="subcellular location">
    <subcellularLocation>
        <location evidence="1">Plastid</location>
    </subcellularLocation>
</comment>
<evidence type="ECO:0000256" key="4">
    <source>
        <dbReference type="ARBA" id="ARBA00022640"/>
    </source>
</evidence>
<dbReference type="EMBL" id="MF101440">
    <property type="protein sequence ID" value="ARW66069.1"/>
    <property type="molecule type" value="Genomic_DNA"/>
</dbReference>
<evidence type="ECO:0000256" key="1">
    <source>
        <dbReference type="ARBA" id="ARBA00004474"/>
    </source>
</evidence>